<protein>
    <submittedName>
        <fullName evidence="1">Cyclin-T1-3-like isoform X2</fullName>
    </submittedName>
</protein>
<evidence type="ECO:0000313" key="1">
    <source>
        <dbReference type="EMBL" id="MBX20393.1"/>
    </source>
</evidence>
<dbReference type="EMBL" id="GGEC01039909">
    <property type="protein sequence ID" value="MBX20393.1"/>
    <property type="molecule type" value="Transcribed_RNA"/>
</dbReference>
<name>A0A2P2LR05_RHIMU</name>
<dbReference type="AlphaFoldDB" id="A0A2P2LR05"/>
<accession>A0A2P2LR05</accession>
<sequence length="85" mass="10357">MRHDTHNSKQVRQISNILLMENLRRYSQHIIERTWSLLRLCSKKKSSGSNQLQLKAEHHNQNRCRRQDHVNLAWSRKYSWNNGKY</sequence>
<proteinExistence type="predicted"/>
<organism evidence="1">
    <name type="scientific">Rhizophora mucronata</name>
    <name type="common">Asiatic mangrove</name>
    <dbReference type="NCBI Taxonomy" id="61149"/>
    <lineage>
        <taxon>Eukaryota</taxon>
        <taxon>Viridiplantae</taxon>
        <taxon>Streptophyta</taxon>
        <taxon>Embryophyta</taxon>
        <taxon>Tracheophyta</taxon>
        <taxon>Spermatophyta</taxon>
        <taxon>Magnoliopsida</taxon>
        <taxon>eudicotyledons</taxon>
        <taxon>Gunneridae</taxon>
        <taxon>Pentapetalae</taxon>
        <taxon>rosids</taxon>
        <taxon>fabids</taxon>
        <taxon>Malpighiales</taxon>
        <taxon>Rhizophoraceae</taxon>
        <taxon>Rhizophora</taxon>
    </lineage>
</organism>
<reference evidence="1" key="1">
    <citation type="submission" date="2018-02" db="EMBL/GenBank/DDBJ databases">
        <title>Rhizophora mucronata_Transcriptome.</title>
        <authorList>
            <person name="Meera S.P."/>
            <person name="Sreeshan A."/>
            <person name="Augustine A."/>
        </authorList>
    </citation>
    <scope>NUCLEOTIDE SEQUENCE</scope>
    <source>
        <tissue evidence="1">Leaf</tissue>
    </source>
</reference>